<sequence length="245" mass="26950">MARYDAVFFDLYGTLIDIRTDEWSQAAWEALRVALNDAGAGYADGDEAKRRFDEELAREMSGHEDDRWYEPEYIPVYQRMLAAHGVDADESTARAIGWVFRHSTTSLFRLYPGVLELLEALGKAGIRTVLVSNAQSSFTRPELALLGLDKALDRILISSEEGTRKPGPKLFELALRREGIDAKRAVMVGNDTTCDIAGAASAGIDGIYLHTEISPESDPDECPQALLSCKGADYGAVLDFVLGRD</sequence>
<comment type="caution">
    <text evidence="4">The sequence shown here is derived from an EMBL/GenBank/DDBJ whole genome shotgun (WGS) entry which is preliminary data.</text>
</comment>
<dbReference type="InterPro" id="IPR023214">
    <property type="entry name" value="HAD_sf"/>
</dbReference>
<dbReference type="SUPFAM" id="SSF56784">
    <property type="entry name" value="HAD-like"/>
    <property type="match status" value="1"/>
</dbReference>
<keyword evidence="5" id="KW-1185">Reference proteome</keyword>
<evidence type="ECO:0000313" key="5">
    <source>
        <dbReference type="Proteomes" id="UP000029060"/>
    </source>
</evidence>
<dbReference type="AlphaFoldDB" id="A0A087BKG2"/>
<dbReference type="STRING" id="78345.BMERY_1019"/>
<organism evidence="4 5">
    <name type="scientific">Bifidobacterium merycicum</name>
    <dbReference type="NCBI Taxonomy" id="78345"/>
    <lineage>
        <taxon>Bacteria</taxon>
        <taxon>Bacillati</taxon>
        <taxon>Actinomycetota</taxon>
        <taxon>Actinomycetes</taxon>
        <taxon>Bifidobacteriales</taxon>
        <taxon>Bifidobacteriaceae</taxon>
        <taxon>Bifidobacterium</taxon>
    </lineage>
</organism>
<accession>A0A087BKG2</accession>
<gene>
    <name evidence="4" type="ORF">BMERY_1019</name>
</gene>
<dbReference type="EMBL" id="JGZC01000001">
    <property type="protein sequence ID" value="KFI71512.1"/>
    <property type="molecule type" value="Genomic_DNA"/>
</dbReference>
<proteinExistence type="predicted"/>
<dbReference type="PRINTS" id="PR00413">
    <property type="entry name" value="HADHALOGNASE"/>
</dbReference>
<keyword evidence="3" id="KW-0460">Magnesium</keyword>
<name>A0A087BKG2_9BIFI</name>
<reference evidence="4 5" key="1">
    <citation type="submission" date="2014-03" db="EMBL/GenBank/DDBJ databases">
        <title>Genomics of Bifidobacteria.</title>
        <authorList>
            <person name="Ventura M."/>
            <person name="Milani C."/>
            <person name="Lugli G.A."/>
        </authorList>
    </citation>
    <scope>NUCLEOTIDE SEQUENCE [LARGE SCALE GENOMIC DNA]</scope>
    <source>
        <strain evidence="4 5">LMG 11341</strain>
    </source>
</reference>
<evidence type="ECO:0000313" key="4">
    <source>
        <dbReference type="EMBL" id="KFI71512.1"/>
    </source>
</evidence>
<evidence type="ECO:0000256" key="3">
    <source>
        <dbReference type="ARBA" id="ARBA00022842"/>
    </source>
</evidence>
<dbReference type="Gene3D" id="1.20.120.1600">
    <property type="match status" value="1"/>
</dbReference>
<dbReference type="Proteomes" id="UP000029060">
    <property type="component" value="Unassembled WGS sequence"/>
</dbReference>
<keyword evidence="2 4" id="KW-0378">Hydrolase</keyword>
<dbReference type="eggNOG" id="COG1011">
    <property type="taxonomic scope" value="Bacteria"/>
</dbReference>
<dbReference type="SFLD" id="SFLDS00003">
    <property type="entry name" value="Haloacid_Dehalogenase"/>
    <property type="match status" value="1"/>
</dbReference>
<dbReference type="InterPro" id="IPR036412">
    <property type="entry name" value="HAD-like_sf"/>
</dbReference>
<dbReference type="PANTHER" id="PTHR46470">
    <property type="entry name" value="N-ACYLNEURAMINATE-9-PHOSPHATASE"/>
    <property type="match status" value="1"/>
</dbReference>
<dbReference type="Gene3D" id="3.40.50.1000">
    <property type="entry name" value="HAD superfamily/HAD-like"/>
    <property type="match status" value="1"/>
</dbReference>
<dbReference type="OrthoDB" id="9810501at2"/>
<dbReference type="NCBIfam" id="TIGR01549">
    <property type="entry name" value="HAD-SF-IA-v1"/>
    <property type="match status" value="1"/>
</dbReference>
<dbReference type="SFLD" id="SFLDG01129">
    <property type="entry name" value="C1.5:_HAD__Beta-PGM__Phosphata"/>
    <property type="match status" value="1"/>
</dbReference>
<evidence type="ECO:0000256" key="1">
    <source>
        <dbReference type="ARBA" id="ARBA00001946"/>
    </source>
</evidence>
<dbReference type="Pfam" id="PF00702">
    <property type="entry name" value="Hydrolase"/>
    <property type="match status" value="1"/>
</dbReference>
<dbReference type="InterPro" id="IPR051400">
    <property type="entry name" value="HAD-like_hydrolase"/>
</dbReference>
<dbReference type="RefSeq" id="WP_033521977.1">
    <property type="nucleotide sequence ID" value="NZ_CADAXU010000004.1"/>
</dbReference>
<comment type="cofactor">
    <cofactor evidence="1">
        <name>Mg(2+)</name>
        <dbReference type="ChEBI" id="CHEBI:18420"/>
    </cofactor>
</comment>
<dbReference type="GO" id="GO:0044281">
    <property type="term" value="P:small molecule metabolic process"/>
    <property type="evidence" value="ECO:0007669"/>
    <property type="project" value="UniProtKB-ARBA"/>
</dbReference>
<dbReference type="InterPro" id="IPR006439">
    <property type="entry name" value="HAD-SF_hydro_IA"/>
</dbReference>
<protein>
    <submittedName>
        <fullName evidence="4">Haloacid dehalogenase-like hydrolase</fullName>
    </submittedName>
</protein>
<dbReference type="GO" id="GO:0016787">
    <property type="term" value="F:hydrolase activity"/>
    <property type="evidence" value="ECO:0007669"/>
    <property type="project" value="UniProtKB-KW"/>
</dbReference>
<evidence type="ECO:0000256" key="2">
    <source>
        <dbReference type="ARBA" id="ARBA00022801"/>
    </source>
</evidence>